<dbReference type="InterPro" id="IPR047867">
    <property type="entry name" value="Ribosomal_uL22_bac/org-type"/>
</dbReference>
<keyword evidence="16" id="KW-1185">Reference proteome</keyword>
<dbReference type="CDD" id="cd00336">
    <property type="entry name" value="Ribosomal_L22"/>
    <property type="match status" value="1"/>
</dbReference>
<proteinExistence type="inferred from homology"/>
<dbReference type="GO" id="GO:0019843">
    <property type="term" value="F:rRNA binding"/>
    <property type="evidence" value="ECO:0007669"/>
    <property type="project" value="UniProtKB-UniRule"/>
</dbReference>
<keyword evidence="7 10" id="KW-0687">Ribonucleoprotein</keyword>
<feature type="compositionally biased region" description="Basic and acidic residues" evidence="14">
    <location>
        <begin position="130"/>
        <end position="193"/>
    </location>
</feature>
<evidence type="ECO:0000256" key="6">
    <source>
        <dbReference type="ARBA" id="ARBA00022980"/>
    </source>
</evidence>
<evidence type="ECO:0000256" key="9">
    <source>
        <dbReference type="ARBA" id="ARBA00035207"/>
    </source>
</evidence>
<keyword evidence="4 10" id="KW-0699">rRNA-binding</keyword>
<evidence type="ECO:0000256" key="3">
    <source>
        <dbReference type="ARBA" id="ARBA00011838"/>
    </source>
</evidence>
<comment type="function">
    <text evidence="8">This protein binds specifically to 23S rRNA; its binding is stimulated by other ribosomal proteins, e.g. L4, L17, and L20. It is important during the early stages of 50S assembly. It makes multiple contacts with different domains of the 23S rRNA in the assembled 50S subunit and ribosome.</text>
</comment>
<evidence type="ECO:0000256" key="12">
    <source>
        <dbReference type="RuleBase" id="RU004006"/>
    </source>
</evidence>
<accession>A0A3M0A501</accession>
<feature type="region of interest" description="Disordered" evidence="14">
    <location>
        <begin position="130"/>
        <end position="236"/>
    </location>
</feature>
<evidence type="ECO:0000256" key="10">
    <source>
        <dbReference type="HAMAP-Rule" id="MF_01331"/>
    </source>
</evidence>
<comment type="function">
    <text evidence="10 13">This protein binds specifically to 23S rRNA; its binding is stimulated by other ribosomal proteins, e.g., L4, L17, and L20. It is important during the early stages of 50S assembly. It makes multiple contacts with different domains of the 23S rRNA in the assembled 50S subunit and ribosome.</text>
</comment>
<keyword evidence="5 10" id="KW-0694">RNA-binding</keyword>
<evidence type="ECO:0000256" key="2">
    <source>
        <dbReference type="ARBA" id="ARBA00009451"/>
    </source>
</evidence>
<dbReference type="PANTHER" id="PTHR13501:SF8">
    <property type="entry name" value="LARGE RIBOSOMAL SUBUNIT PROTEIN UL22M"/>
    <property type="match status" value="1"/>
</dbReference>
<sequence length="236" mass="26629">MTKDILKSTVHASVKMQHISPRKARLVADLIRYKTATKALVILQTTHKKAARIILKLLNSAIANATNNAGLDATQLVISKLLVNDGPTLKRYQPHSRGRAYPILKRTSHFYIELAELNSSFDSFVEEMEKENKTSKESKKEVKKEVKKSVEKQPKKVESAKKTSTKKEVKPKTEKTTSNKKEIKKPEVKKDSTKVTSKTSKKEPVKKAETAKTKEVKKPAKKVEPKVKKETKKGDK</sequence>
<name>A0A3M0A501_9BACT</name>
<dbReference type="Pfam" id="PF00237">
    <property type="entry name" value="Ribosomal_L22"/>
    <property type="match status" value="1"/>
</dbReference>
<comment type="function">
    <text evidence="1 10">The globular domain of the protein is located near the polypeptide exit tunnel on the outside of the subunit, while an extended beta-hairpin is found that lines the wall of the exit tunnel in the center of the 70S ribosome.</text>
</comment>
<dbReference type="SUPFAM" id="SSF54843">
    <property type="entry name" value="Ribosomal protein L22"/>
    <property type="match status" value="1"/>
</dbReference>
<reference evidence="15 16" key="1">
    <citation type="submission" date="2018-10" db="EMBL/GenBank/DDBJ databases">
        <title>Genomic Encyclopedia of Archaeal and Bacterial Type Strains, Phase II (KMG-II): from individual species to whole genera.</title>
        <authorList>
            <person name="Goeker M."/>
        </authorList>
    </citation>
    <scope>NUCLEOTIDE SEQUENCE [LARGE SCALE GENOMIC DNA]</scope>
    <source>
        <strain evidence="15 16">ATCC 29870</strain>
    </source>
</reference>
<dbReference type="AlphaFoldDB" id="A0A3M0A501"/>
<dbReference type="InterPro" id="IPR001063">
    <property type="entry name" value="Ribosomal_uL22"/>
</dbReference>
<dbReference type="Proteomes" id="UP000267246">
    <property type="component" value="Unassembled WGS sequence"/>
</dbReference>
<evidence type="ECO:0000256" key="8">
    <source>
        <dbReference type="ARBA" id="ARBA00025084"/>
    </source>
</evidence>
<keyword evidence="6 10" id="KW-0689">Ribosomal protein</keyword>
<feature type="compositionally biased region" description="Basic and acidic residues" evidence="14">
    <location>
        <begin position="200"/>
        <end position="236"/>
    </location>
</feature>
<dbReference type="GO" id="GO:0003735">
    <property type="term" value="F:structural constituent of ribosome"/>
    <property type="evidence" value="ECO:0007669"/>
    <property type="project" value="InterPro"/>
</dbReference>
<evidence type="ECO:0000313" key="15">
    <source>
        <dbReference type="EMBL" id="RMA78579.1"/>
    </source>
</evidence>
<gene>
    <name evidence="10" type="primary">rplV</name>
    <name evidence="15" type="ORF">JN00_0220</name>
</gene>
<dbReference type="NCBIfam" id="TIGR01044">
    <property type="entry name" value="rplV_bact"/>
    <property type="match status" value="1"/>
</dbReference>
<evidence type="ECO:0000256" key="5">
    <source>
        <dbReference type="ARBA" id="ARBA00022884"/>
    </source>
</evidence>
<comment type="subunit">
    <text evidence="3 10 12">Part of the 50S ribosomal subunit.</text>
</comment>
<evidence type="ECO:0000256" key="7">
    <source>
        <dbReference type="ARBA" id="ARBA00023274"/>
    </source>
</evidence>
<dbReference type="Gene3D" id="3.90.470.10">
    <property type="entry name" value="Ribosomal protein L22/L17"/>
    <property type="match status" value="1"/>
</dbReference>
<evidence type="ECO:0000256" key="4">
    <source>
        <dbReference type="ARBA" id="ARBA00022730"/>
    </source>
</evidence>
<dbReference type="InterPro" id="IPR005727">
    <property type="entry name" value="Ribosomal_uL22_bac/chlpt-type"/>
</dbReference>
<protein>
    <recommendedName>
        <fullName evidence="9 10">Large ribosomal subunit protein uL22</fullName>
    </recommendedName>
</protein>
<dbReference type="EMBL" id="REFI01000006">
    <property type="protein sequence ID" value="RMA78579.1"/>
    <property type="molecule type" value="Genomic_DNA"/>
</dbReference>
<dbReference type="InterPro" id="IPR036394">
    <property type="entry name" value="Ribosomal_uL22_sf"/>
</dbReference>
<evidence type="ECO:0000256" key="13">
    <source>
        <dbReference type="RuleBase" id="RU004008"/>
    </source>
</evidence>
<evidence type="ECO:0000256" key="1">
    <source>
        <dbReference type="ARBA" id="ARBA00003478"/>
    </source>
</evidence>
<comment type="similarity">
    <text evidence="2 10 11">Belongs to the universal ribosomal protein uL22 family.</text>
</comment>
<comment type="caution">
    <text evidence="15">The sequence shown here is derived from an EMBL/GenBank/DDBJ whole genome shotgun (WGS) entry which is preliminary data.</text>
</comment>
<evidence type="ECO:0000256" key="11">
    <source>
        <dbReference type="RuleBase" id="RU004005"/>
    </source>
</evidence>
<evidence type="ECO:0000256" key="14">
    <source>
        <dbReference type="SAM" id="MobiDB-lite"/>
    </source>
</evidence>
<dbReference type="HAMAP" id="MF_01331_B">
    <property type="entry name" value="Ribosomal_uL22_B"/>
    <property type="match status" value="1"/>
</dbReference>
<dbReference type="PANTHER" id="PTHR13501">
    <property type="entry name" value="CHLOROPLAST 50S RIBOSOMAL PROTEIN L22-RELATED"/>
    <property type="match status" value="1"/>
</dbReference>
<evidence type="ECO:0000313" key="16">
    <source>
        <dbReference type="Proteomes" id="UP000267246"/>
    </source>
</evidence>
<organism evidence="15 16">
    <name type="scientific">Metamycoplasma subdolum</name>
    <dbReference type="NCBI Taxonomy" id="92407"/>
    <lineage>
        <taxon>Bacteria</taxon>
        <taxon>Bacillati</taxon>
        <taxon>Mycoplasmatota</taxon>
        <taxon>Mycoplasmoidales</taxon>
        <taxon>Metamycoplasmataceae</taxon>
        <taxon>Metamycoplasma</taxon>
    </lineage>
</organism>
<dbReference type="GO" id="GO:0022625">
    <property type="term" value="C:cytosolic large ribosomal subunit"/>
    <property type="evidence" value="ECO:0007669"/>
    <property type="project" value="TreeGrafter"/>
</dbReference>
<dbReference type="GO" id="GO:0006412">
    <property type="term" value="P:translation"/>
    <property type="evidence" value="ECO:0007669"/>
    <property type="project" value="UniProtKB-UniRule"/>
</dbReference>